<dbReference type="EMBL" id="CP012333">
    <property type="protein sequence ID" value="AKU98365.1"/>
    <property type="molecule type" value="Genomic_DNA"/>
</dbReference>
<feature type="domain" description="FAD/NAD(P)-binding" evidence="7">
    <location>
        <begin position="4"/>
        <end position="298"/>
    </location>
</feature>
<gene>
    <name evidence="8" type="ORF">AKJ09_05029</name>
</gene>
<protein>
    <submittedName>
        <fullName evidence="8">NADH dehydrogenase</fullName>
    </submittedName>
</protein>
<dbReference type="KEGG" id="llu:AKJ09_05029"/>
<dbReference type="Pfam" id="PF07992">
    <property type="entry name" value="Pyr_redox_2"/>
    <property type="match status" value="1"/>
</dbReference>
<comment type="similarity">
    <text evidence="2">Belongs to the NADH dehydrogenase family.</text>
</comment>
<dbReference type="SUPFAM" id="SSF51905">
    <property type="entry name" value="FAD/NAD(P)-binding domain"/>
    <property type="match status" value="1"/>
</dbReference>
<dbReference type="Gene3D" id="3.50.50.100">
    <property type="match status" value="1"/>
</dbReference>
<reference evidence="8 9" key="1">
    <citation type="submission" date="2015-08" db="EMBL/GenBank/DDBJ databases">
        <authorList>
            <person name="Babu N.S."/>
            <person name="Beckwith C.J."/>
            <person name="Beseler K.G."/>
            <person name="Brison A."/>
            <person name="Carone J.V."/>
            <person name="Caskin T.P."/>
            <person name="Diamond M."/>
            <person name="Durham M.E."/>
            <person name="Foxe J.M."/>
            <person name="Go M."/>
            <person name="Henderson B.A."/>
            <person name="Jones I.B."/>
            <person name="McGettigan J.A."/>
            <person name="Micheletti S.J."/>
            <person name="Nasrallah M.E."/>
            <person name="Ortiz D."/>
            <person name="Piller C.R."/>
            <person name="Privatt S.R."/>
            <person name="Schneider S.L."/>
            <person name="Sharp S."/>
            <person name="Smith T.C."/>
            <person name="Stanton J.D."/>
            <person name="Ullery H.E."/>
            <person name="Wilson R.J."/>
            <person name="Serrano M.G."/>
            <person name="Buck G."/>
            <person name="Lee V."/>
            <person name="Wang Y."/>
            <person name="Carvalho R."/>
            <person name="Voegtly L."/>
            <person name="Shi R."/>
            <person name="Duckworth R."/>
            <person name="Johnson A."/>
            <person name="Loviza R."/>
            <person name="Walstead R."/>
            <person name="Shah Z."/>
            <person name="Kiflezghi M."/>
            <person name="Wade K."/>
            <person name="Ball S.L."/>
            <person name="Bradley K.W."/>
            <person name="Asai D.J."/>
            <person name="Bowman C.A."/>
            <person name="Russell D.A."/>
            <person name="Pope W.H."/>
            <person name="Jacobs-Sera D."/>
            <person name="Hendrix R.W."/>
            <person name="Hatfull G.F."/>
        </authorList>
    </citation>
    <scope>NUCLEOTIDE SEQUENCE [LARGE SCALE GENOMIC DNA]</scope>
    <source>
        <strain evidence="8 9">DSM 27648</strain>
    </source>
</reference>
<dbReference type="AlphaFoldDB" id="A0A0K1PXV9"/>
<organism evidence="8 9">
    <name type="scientific">Labilithrix luteola</name>
    <dbReference type="NCBI Taxonomy" id="1391654"/>
    <lineage>
        <taxon>Bacteria</taxon>
        <taxon>Pseudomonadati</taxon>
        <taxon>Myxococcota</taxon>
        <taxon>Polyangia</taxon>
        <taxon>Polyangiales</taxon>
        <taxon>Labilitrichaceae</taxon>
        <taxon>Labilithrix</taxon>
    </lineage>
</organism>
<dbReference type="InterPro" id="IPR023753">
    <property type="entry name" value="FAD/NAD-binding_dom"/>
</dbReference>
<evidence type="ECO:0000313" key="8">
    <source>
        <dbReference type="EMBL" id="AKU98365.1"/>
    </source>
</evidence>
<evidence type="ECO:0000256" key="4">
    <source>
        <dbReference type="ARBA" id="ARBA00022827"/>
    </source>
</evidence>
<name>A0A0K1PXV9_9BACT</name>
<dbReference type="GO" id="GO:0003955">
    <property type="term" value="F:NAD(P)H dehydrogenase (quinone) activity"/>
    <property type="evidence" value="ECO:0007669"/>
    <property type="project" value="TreeGrafter"/>
</dbReference>
<evidence type="ECO:0000313" key="9">
    <source>
        <dbReference type="Proteomes" id="UP000064967"/>
    </source>
</evidence>
<dbReference type="InterPro" id="IPR036188">
    <property type="entry name" value="FAD/NAD-bd_sf"/>
</dbReference>
<dbReference type="PRINTS" id="PR00411">
    <property type="entry name" value="PNDRDTASEI"/>
</dbReference>
<feature type="region of interest" description="Disordered" evidence="6">
    <location>
        <begin position="384"/>
        <end position="404"/>
    </location>
</feature>
<keyword evidence="5" id="KW-0560">Oxidoreductase</keyword>
<dbReference type="RefSeq" id="WP_146649333.1">
    <property type="nucleotide sequence ID" value="NZ_CP012333.1"/>
</dbReference>
<evidence type="ECO:0000256" key="5">
    <source>
        <dbReference type="ARBA" id="ARBA00023002"/>
    </source>
</evidence>
<dbReference type="GO" id="GO:0019646">
    <property type="term" value="P:aerobic electron transport chain"/>
    <property type="evidence" value="ECO:0007669"/>
    <property type="project" value="TreeGrafter"/>
</dbReference>
<evidence type="ECO:0000256" key="6">
    <source>
        <dbReference type="SAM" id="MobiDB-lite"/>
    </source>
</evidence>
<sequence>MSERIVILGAGYAGMLAALRASRRARGRAEMVLVNADDHFVERIRLHQHAMGESLRRWSIASLLAGTGVRFEHARVQRIDPERRIVALEGGALPYDRLVLALGSRTEVERTPGVREHAFTLDANEVHTRGATALAKAISQLAVTAGGERPHVVVCGGGLCGVEVVTELVERFPTIRASLVTASGVGTGMSPKGARYVRAALARRGIDVLENIPVRSVHDRVLEMGNGSRVGFDVCVWTGGFVVPPLARDAGLSVNERGQVFVDACLRSVSHPRIYAAGDMAMQSDPPGAPLYMSCKAACPMGLRVGDNVAAAALGREERPFAFISSGLPISLGRADGVLDTRRNDGTLRNLPVTGRLGAWVKEAITGSVITLFQAERWFSGLGSARPVDSSRALPTRTPKQLSA</sequence>
<evidence type="ECO:0000256" key="3">
    <source>
        <dbReference type="ARBA" id="ARBA00022630"/>
    </source>
</evidence>
<evidence type="ECO:0000256" key="2">
    <source>
        <dbReference type="ARBA" id="ARBA00005272"/>
    </source>
</evidence>
<dbReference type="PANTHER" id="PTHR42913">
    <property type="entry name" value="APOPTOSIS-INDUCING FACTOR 1"/>
    <property type="match status" value="1"/>
</dbReference>
<keyword evidence="4" id="KW-0274">FAD</keyword>
<dbReference type="OrthoDB" id="9781621at2"/>
<evidence type="ECO:0000259" key="7">
    <source>
        <dbReference type="Pfam" id="PF07992"/>
    </source>
</evidence>
<dbReference type="InterPro" id="IPR051169">
    <property type="entry name" value="NADH-Q_oxidoreductase"/>
</dbReference>
<dbReference type="Proteomes" id="UP000064967">
    <property type="component" value="Chromosome"/>
</dbReference>
<dbReference type="STRING" id="1391654.AKJ09_05029"/>
<comment type="cofactor">
    <cofactor evidence="1">
        <name>FAD</name>
        <dbReference type="ChEBI" id="CHEBI:57692"/>
    </cofactor>
</comment>
<proteinExistence type="inferred from homology"/>
<evidence type="ECO:0000256" key="1">
    <source>
        <dbReference type="ARBA" id="ARBA00001974"/>
    </source>
</evidence>
<accession>A0A0K1PXV9</accession>
<keyword evidence="9" id="KW-1185">Reference proteome</keyword>
<dbReference type="PATRIC" id="fig|1391654.3.peg.5089"/>
<dbReference type="PANTHER" id="PTHR42913:SF3">
    <property type="entry name" value="64 KDA MITOCHONDRIAL NADH DEHYDROGENASE (EUROFUNG)"/>
    <property type="match status" value="1"/>
</dbReference>
<dbReference type="PRINTS" id="PR00368">
    <property type="entry name" value="FADPNR"/>
</dbReference>
<keyword evidence="3" id="KW-0285">Flavoprotein</keyword>